<dbReference type="Proteomes" id="UP001157915">
    <property type="component" value="Unassembled WGS sequence"/>
</dbReference>
<name>A0ABY1NLW6_9BACT</name>
<evidence type="ECO:0000313" key="2">
    <source>
        <dbReference type="EMBL" id="SMP13236.1"/>
    </source>
</evidence>
<protein>
    <recommendedName>
        <fullName evidence="4">DUF2335 domain-containing protein</fullName>
    </recommendedName>
</protein>
<accession>A0ABY1NLW6</accession>
<keyword evidence="1" id="KW-1133">Transmembrane helix</keyword>
<evidence type="ECO:0000313" key="3">
    <source>
        <dbReference type="Proteomes" id="UP001157915"/>
    </source>
</evidence>
<keyword evidence="1" id="KW-0472">Membrane</keyword>
<evidence type="ECO:0000256" key="1">
    <source>
        <dbReference type="SAM" id="Phobius"/>
    </source>
</evidence>
<sequence>MKFPSVFRTAAPMRFDIKPRYYDPVREEIEQRTSQIKRDLEAQGLLDKDELTSREIGSYGAGIRGSFAQHKGIKERDGVNMFASTAMIRTFIFLLLLGSIFGYVYLGPVIFEYMAYAVALVAAIYFFFRLKPKKKYE</sequence>
<comment type="caution">
    <text evidence="2">The sequence shown here is derived from an EMBL/GenBank/DDBJ whole genome shotgun (WGS) entry which is preliminary data.</text>
</comment>
<feature type="transmembrane region" description="Helical" evidence="1">
    <location>
        <begin position="110"/>
        <end position="128"/>
    </location>
</feature>
<dbReference type="EMBL" id="FXUA01000002">
    <property type="protein sequence ID" value="SMP13236.1"/>
    <property type="molecule type" value="Genomic_DNA"/>
</dbReference>
<feature type="transmembrane region" description="Helical" evidence="1">
    <location>
        <begin position="81"/>
        <end position="104"/>
    </location>
</feature>
<gene>
    <name evidence="2" type="ORF">SAMN06265367_102197</name>
</gene>
<keyword evidence="3" id="KW-1185">Reference proteome</keyword>
<organism evidence="2 3">
    <name type="scientific">Algoriphagus winogradskyi</name>
    <dbReference type="NCBI Taxonomy" id="237017"/>
    <lineage>
        <taxon>Bacteria</taxon>
        <taxon>Pseudomonadati</taxon>
        <taxon>Bacteroidota</taxon>
        <taxon>Cytophagia</taxon>
        <taxon>Cytophagales</taxon>
        <taxon>Cyclobacteriaceae</taxon>
        <taxon>Algoriphagus</taxon>
    </lineage>
</organism>
<evidence type="ECO:0008006" key="4">
    <source>
        <dbReference type="Google" id="ProtNLM"/>
    </source>
</evidence>
<dbReference type="RefSeq" id="WP_283412001.1">
    <property type="nucleotide sequence ID" value="NZ_FXUA01000002.1"/>
</dbReference>
<reference evidence="2 3" key="1">
    <citation type="submission" date="2017-05" db="EMBL/GenBank/DDBJ databases">
        <authorList>
            <person name="Varghese N."/>
            <person name="Submissions S."/>
        </authorList>
    </citation>
    <scope>NUCLEOTIDE SEQUENCE [LARGE SCALE GENOMIC DNA]</scope>
    <source>
        <strain evidence="2 3">DSM 15360</strain>
    </source>
</reference>
<keyword evidence="1" id="KW-0812">Transmembrane</keyword>
<proteinExistence type="predicted"/>